<dbReference type="InterPro" id="IPR013325">
    <property type="entry name" value="RNA_pol_sigma_r2"/>
</dbReference>
<evidence type="ECO:0000256" key="2">
    <source>
        <dbReference type="ARBA" id="ARBA00023015"/>
    </source>
</evidence>
<dbReference type="InterPro" id="IPR013324">
    <property type="entry name" value="RNA_pol_sigma_r3/r4-like"/>
</dbReference>
<evidence type="ECO:0000256" key="4">
    <source>
        <dbReference type="ARBA" id="ARBA00023125"/>
    </source>
</evidence>
<dbReference type="SUPFAM" id="SSF88659">
    <property type="entry name" value="Sigma3 and sigma4 domains of RNA polymerase sigma factors"/>
    <property type="match status" value="1"/>
</dbReference>
<dbReference type="PROSITE" id="PS01063">
    <property type="entry name" value="SIGMA70_ECF"/>
    <property type="match status" value="1"/>
</dbReference>
<keyword evidence="10" id="KW-1185">Reference proteome</keyword>
<dbReference type="Proteomes" id="UP000184480">
    <property type="component" value="Unassembled WGS sequence"/>
</dbReference>
<evidence type="ECO:0000259" key="8">
    <source>
        <dbReference type="Pfam" id="PF08281"/>
    </source>
</evidence>
<dbReference type="GO" id="GO:0003677">
    <property type="term" value="F:DNA binding"/>
    <property type="evidence" value="ECO:0007669"/>
    <property type="project" value="UniProtKB-KW"/>
</dbReference>
<dbReference type="OrthoDB" id="1027298at2"/>
<protein>
    <recommendedName>
        <fullName evidence="6">RNA polymerase sigma factor</fullName>
    </recommendedName>
</protein>
<dbReference type="RefSeq" id="WP_062175281.1">
    <property type="nucleotide sequence ID" value="NZ_BBXL01000001.1"/>
</dbReference>
<name>A0A1M4SWZ0_9BACT</name>
<feature type="domain" description="RNA polymerase sigma-70 region 2" evidence="7">
    <location>
        <begin position="22"/>
        <end position="84"/>
    </location>
</feature>
<dbReference type="Pfam" id="PF08281">
    <property type="entry name" value="Sigma70_r4_2"/>
    <property type="match status" value="1"/>
</dbReference>
<dbReference type="Gene3D" id="1.10.10.10">
    <property type="entry name" value="Winged helix-like DNA-binding domain superfamily/Winged helix DNA-binding domain"/>
    <property type="match status" value="1"/>
</dbReference>
<evidence type="ECO:0000256" key="1">
    <source>
        <dbReference type="ARBA" id="ARBA00010641"/>
    </source>
</evidence>
<evidence type="ECO:0000313" key="10">
    <source>
        <dbReference type="Proteomes" id="UP000184480"/>
    </source>
</evidence>
<evidence type="ECO:0000256" key="5">
    <source>
        <dbReference type="ARBA" id="ARBA00023163"/>
    </source>
</evidence>
<dbReference type="GO" id="GO:0016987">
    <property type="term" value="F:sigma factor activity"/>
    <property type="evidence" value="ECO:0007669"/>
    <property type="project" value="UniProtKB-KW"/>
</dbReference>
<dbReference type="NCBIfam" id="TIGR02937">
    <property type="entry name" value="sigma70-ECF"/>
    <property type="match status" value="1"/>
</dbReference>
<dbReference type="InterPro" id="IPR007627">
    <property type="entry name" value="RNA_pol_sigma70_r2"/>
</dbReference>
<dbReference type="CDD" id="cd06171">
    <property type="entry name" value="Sigma70_r4"/>
    <property type="match status" value="1"/>
</dbReference>
<keyword evidence="5 6" id="KW-0804">Transcription</keyword>
<keyword evidence="2 6" id="KW-0805">Transcription regulation</keyword>
<dbReference type="InterPro" id="IPR000838">
    <property type="entry name" value="RNA_pol_sigma70_ECF_CS"/>
</dbReference>
<dbReference type="EMBL" id="FQUC01000001">
    <property type="protein sequence ID" value="SHE36722.1"/>
    <property type="molecule type" value="Genomic_DNA"/>
</dbReference>
<reference evidence="10" key="1">
    <citation type="submission" date="2016-11" db="EMBL/GenBank/DDBJ databases">
        <authorList>
            <person name="Varghese N."/>
            <person name="Submissions S."/>
        </authorList>
    </citation>
    <scope>NUCLEOTIDE SEQUENCE [LARGE SCALE GENOMIC DNA]</scope>
    <source>
        <strain evidence="10">DSM 27370</strain>
    </source>
</reference>
<feature type="domain" description="RNA polymerase sigma factor 70 region 4 type 2" evidence="8">
    <location>
        <begin position="121"/>
        <end position="171"/>
    </location>
</feature>
<dbReference type="InterPro" id="IPR013249">
    <property type="entry name" value="RNA_pol_sigma70_r4_t2"/>
</dbReference>
<keyword evidence="3 6" id="KW-0731">Sigma factor</keyword>
<evidence type="ECO:0000313" key="9">
    <source>
        <dbReference type="EMBL" id="SHE36722.1"/>
    </source>
</evidence>
<proteinExistence type="inferred from homology"/>
<accession>A0A1M4SWZ0</accession>
<dbReference type="PANTHER" id="PTHR43133:SF8">
    <property type="entry name" value="RNA POLYMERASE SIGMA FACTOR HI_1459-RELATED"/>
    <property type="match status" value="1"/>
</dbReference>
<evidence type="ECO:0000256" key="6">
    <source>
        <dbReference type="RuleBase" id="RU000716"/>
    </source>
</evidence>
<keyword evidence="4 6" id="KW-0238">DNA-binding</keyword>
<comment type="similarity">
    <text evidence="1 6">Belongs to the sigma-70 factor family. ECF subfamily.</text>
</comment>
<dbReference type="Gene3D" id="1.10.1740.10">
    <property type="match status" value="1"/>
</dbReference>
<dbReference type="InterPro" id="IPR014284">
    <property type="entry name" value="RNA_pol_sigma-70_dom"/>
</dbReference>
<dbReference type="AlphaFoldDB" id="A0A1M4SWZ0"/>
<evidence type="ECO:0000256" key="3">
    <source>
        <dbReference type="ARBA" id="ARBA00023082"/>
    </source>
</evidence>
<gene>
    <name evidence="9" type="ORF">SAMN05444362_101172</name>
</gene>
<organism evidence="9 10">
    <name type="scientific">Dysgonomonas macrotermitis</name>
    <dbReference type="NCBI Taxonomy" id="1346286"/>
    <lineage>
        <taxon>Bacteria</taxon>
        <taxon>Pseudomonadati</taxon>
        <taxon>Bacteroidota</taxon>
        <taxon>Bacteroidia</taxon>
        <taxon>Bacteroidales</taxon>
        <taxon>Dysgonomonadaceae</taxon>
        <taxon>Dysgonomonas</taxon>
    </lineage>
</organism>
<evidence type="ECO:0000259" key="7">
    <source>
        <dbReference type="Pfam" id="PF04542"/>
    </source>
</evidence>
<dbReference type="PANTHER" id="PTHR43133">
    <property type="entry name" value="RNA POLYMERASE ECF-TYPE SIGMA FACTO"/>
    <property type="match status" value="1"/>
</dbReference>
<dbReference type="GO" id="GO:0006352">
    <property type="term" value="P:DNA-templated transcription initiation"/>
    <property type="evidence" value="ECO:0007669"/>
    <property type="project" value="InterPro"/>
</dbReference>
<dbReference type="InterPro" id="IPR039425">
    <property type="entry name" value="RNA_pol_sigma-70-like"/>
</dbReference>
<dbReference type="SUPFAM" id="SSF88946">
    <property type="entry name" value="Sigma2 domain of RNA polymerase sigma factors"/>
    <property type="match status" value="1"/>
</dbReference>
<sequence length="185" mass="21743">MDEKQLIRKVLKGDTSAFAHFVDTYQDMAVTIAYRICENRQDAEDIVQNAFVKAYHNLHTFRLDSKFSTWFYRIVYNTALTHISATGFNTEFVDYKHIDDDNHSEDWNPLAQIEEQERKEVINRTLGMLPKDEALILTLFYLEENSVKDVSQIMALSESNVKVKLHRARKRFAETLGRVMQKEQF</sequence>
<dbReference type="Pfam" id="PF04542">
    <property type="entry name" value="Sigma70_r2"/>
    <property type="match status" value="1"/>
</dbReference>
<dbReference type="InterPro" id="IPR036388">
    <property type="entry name" value="WH-like_DNA-bd_sf"/>
</dbReference>
<dbReference type="STRING" id="1346286.SAMN05444362_101172"/>